<proteinExistence type="inferred from homology"/>
<evidence type="ECO:0000256" key="4">
    <source>
        <dbReference type="ARBA" id="ARBA00022475"/>
    </source>
</evidence>
<dbReference type="PANTHER" id="PTHR30614:SF20">
    <property type="entry name" value="GLUTAMINE TRANSPORT SYSTEM PERMEASE PROTEIN GLNP"/>
    <property type="match status" value="1"/>
</dbReference>
<dbReference type="GO" id="GO:0022857">
    <property type="term" value="F:transmembrane transporter activity"/>
    <property type="evidence" value="ECO:0007669"/>
    <property type="project" value="InterPro"/>
</dbReference>
<evidence type="ECO:0000256" key="7">
    <source>
        <dbReference type="ARBA" id="ARBA00022989"/>
    </source>
</evidence>
<organism evidence="11">
    <name type="scientific">marine metagenome</name>
    <dbReference type="NCBI Taxonomy" id="408172"/>
    <lineage>
        <taxon>unclassified sequences</taxon>
        <taxon>metagenomes</taxon>
        <taxon>ecological metagenomes</taxon>
    </lineage>
</organism>
<keyword evidence="4" id="KW-1003">Cell membrane</keyword>
<evidence type="ECO:0000256" key="6">
    <source>
        <dbReference type="ARBA" id="ARBA00022970"/>
    </source>
</evidence>
<evidence type="ECO:0000256" key="1">
    <source>
        <dbReference type="ARBA" id="ARBA00004651"/>
    </source>
</evidence>
<dbReference type="CDD" id="cd06261">
    <property type="entry name" value="TM_PBP2"/>
    <property type="match status" value="1"/>
</dbReference>
<feature type="transmembrane region" description="Helical" evidence="9">
    <location>
        <begin position="163"/>
        <end position="182"/>
    </location>
</feature>
<keyword evidence="3" id="KW-0813">Transport</keyword>
<reference evidence="11" key="1">
    <citation type="submission" date="2018-05" db="EMBL/GenBank/DDBJ databases">
        <authorList>
            <person name="Lanie J.A."/>
            <person name="Ng W.-L."/>
            <person name="Kazmierczak K.M."/>
            <person name="Andrzejewski T.M."/>
            <person name="Davidsen T.M."/>
            <person name="Wayne K.J."/>
            <person name="Tettelin H."/>
            <person name="Glass J.I."/>
            <person name="Rusch D."/>
            <person name="Podicherti R."/>
            <person name="Tsui H.-C.T."/>
            <person name="Winkler M.E."/>
        </authorList>
    </citation>
    <scope>NUCLEOTIDE SEQUENCE</scope>
</reference>
<dbReference type="PROSITE" id="PS50928">
    <property type="entry name" value="ABC_TM1"/>
    <property type="match status" value="1"/>
</dbReference>
<dbReference type="InterPro" id="IPR000515">
    <property type="entry name" value="MetI-like"/>
</dbReference>
<dbReference type="Gene3D" id="1.10.3720.10">
    <property type="entry name" value="MetI-like"/>
    <property type="match status" value="1"/>
</dbReference>
<dbReference type="NCBIfam" id="TIGR01726">
    <property type="entry name" value="HEQRo_perm_3TM"/>
    <property type="match status" value="1"/>
</dbReference>
<feature type="transmembrane region" description="Helical" evidence="9">
    <location>
        <begin position="202"/>
        <end position="221"/>
    </location>
</feature>
<evidence type="ECO:0000256" key="3">
    <source>
        <dbReference type="ARBA" id="ARBA00022448"/>
    </source>
</evidence>
<evidence type="ECO:0000256" key="8">
    <source>
        <dbReference type="ARBA" id="ARBA00023136"/>
    </source>
</evidence>
<feature type="domain" description="ABC transmembrane type-1" evidence="10">
    <location>
        <begin position="26"/>
        <end position="221"/>
    </location>
</feature>
<keyword evidence="6" id="KW-0029">Amino-acid transport</keyword>
<comment type="similarity">
    <text evidence="2">Belongs to the binding-protein-dependent transport system permease family. HisMQ subfamily.</text>
</comment>
<dbReference type="PANTHER" id="PTHR30614">
    <property type="entry name" value="MEMBRANE COMPONENT OF AMINO ACID ABC TRANSPORTER"/>
    <property type="match status" value="1"/>
</dbReference>
<name>A0A383BXF4_9ZZZZ</name>
<comment type="subcellular location">
    <subcellularLocation>
        <location evidence="1">Cell membrane</location>
        <topology evidence="1">Multi-pass membrane protein</topology>
    </subcellularLocation>
</comment>
<feature type="transmembrane region" description="Helical" evidence="9">
    <location>
        <begin position="62"/>
        <end position="82"/>
    </location>
</feature>
<dbReference type="SUPFAM" id="SSF161098">
    <property type="entry name" value="MetI-like"/>
    <property type="match status" value="1"/>
</dbReference>
<feature type="transmembrane region" description="Helical" evidence="9">
    <location>
        <begin position="102"/>
        <end position="120"/>
    </location>
</feature>
<protein>
    <recommendedName>
        <fullName evidence="10">ABC transmembrane type-1 domain-containing protein</fullName>
    </recommendedName>
</protein>
<gene>
    <name evidence="11" type="ORF">METZ01_LOCUS477448</name>
</gene>
<sequence>MIEQLASIVSGFSLFWEYKAVMLPGLWYNFLVFFLVVGFGVVLGLIFSTIRLNTNIAVRAIATFYIGLFRNAPEYVTLVWFLYVPALALNKLLESNVTFDPLVVAVMALSLSAGAFYAEIFRAGILSVPKGHIEAARATGMSRILTLRRIILPQAIRHMLPEFFNECISVFKGTTLVSLVMVPDLVYGVNLVSSYTGQALPLYTGIALIYFFIVFTMTSIAEKLSNPWRDKAG</sequence>
<dbReference type="InterPro" id="IPR035906">
    <property type="entry name" value="MetI-like_sf"/>
</dbReference>
<evidence type="ECO:0000256" key="2">
    <source>
        <dbReference type="ARBA" id="ARBA00010072"/>
    </source>
</evidence>
<dbReference type="GO" id="GO:0043190">
    <property type="term" value="C:ATP-binding cassette (ABC) transporter complex"/>
    <property type="evidence" value="ECO:0007669"/>
    <property type="project" value="InterPro"/>
</dbReference>
<dbReference type="EMBL" id="UINC01204051">
    <property type="protein sequence ID" value="SVE24594.1"/>
    <property type="molecule type" value="Genomic_DNA"/>
</dbReference>
<evidence type="ECO:0000259" key="10">
    <source>
        <dbReference type="PROSITE" id="PS50928"/>
    </source>
</evidence>
<dbReference type="InterPro" id="IPR010065">
    <property type="entry name" value="AA_ABC_transptr_permease_3TM"/>
</dbReference>
<keyword evidence="5 9" id="KW-0812">Transmembrane</keyword>
<keyword evidence="7 9" id="KW-1133">Transmembrane helix</keyword>
<keyword evidence="8 9" id="KW-0472">Membrane</keyword>
<evidence type="ECO:0000313" key="11">
    <source>
        <dbReference type="EMBL" id="SVE24594.1"/>
    </source>
</evidence>
<dbReference type="GO" id="GO:0006865">
    <property type="term" value="P:amino acid transport"/>
    <property type="evidence" value="ECO:0007669"/>
    <property type="project" value="UniProtKB-KW"/>
</dbReference>
<feature type="transmembrane region" description="Helical" evidence="9">
    <location>
        <begin position="26"/>
        <end position="50"/>
    </location>
</feature>
<dbReference type="InterPro" id="IPR043429">
    <property type="entry name" value="ArtM/GltK/GlnP/TcyL/YhdX-like"/>
</dbReference>
<evidence type="ECO:0000256" key="5">
    <source>
        <dbReference type="ARBA" id="ARBA00022692"/>
    </source>
</evidence>
<dbReference type="Pfam" id="PF00528">
    <property type="entry name" value="BPD_transp_1"/>
    <property type="match status" value="1"/>
</dbReference>
<accession>A0A383BXF4</accession>
<evidence type="ECO:0000256" key="9">
    <source>
        <dbReference type="SAM" id="Phobius"/>
    </source>
</evidence>
<dbReference type="AlphaFoldDB" id="A0A383BXF4"/>